<keyword evidence="1" id="KW-1133">Transmembrane helix</keyword>
<dbReference type="KEGG" id="cle:Clole_3372"/>
<dbReference type="Proteomes" id="UP000008467">
    <property type="component" value="Chromosome"/>
</dbReference>
<keyword evidence="1" id="KW-0472">Membrane</keyword>
<dbReference type="STRING" id="642492.Clole_3372"/>
<protein>
    <submittedName>
        <fullName evidence="2">Uncharacterized protein</fullName>
    </submittedName>
</protein>
<name>F2JR81_CELLD</name>
<accession>F2JR81</accession>
<reference evidence="2 3" key="1">
    <citation type="journal article" date="2011" name="J. Bacteriol.">
        <title>Complete genome sequence of the cellulose-degrading bacterium Cellulosilyticum lentocellum.</title>
        <authorList>
            <consortium name="US DOE Joint Genome Institute"/>
            <person name="Miller D.A."/>
            <person name="Suen G."/>
            <person name="Bruce D."/>
            <person name="Copeland A."/>
            <person name="Cheng J.F."/>
            <person name="Detter C."/>
            <person name="Goodwin L.A."/>
            <person name="Han C.S."/>
            <person name="Hauser L.J."/>
            <person name="Land M.L."/>
            <person name="Lapidus A."/>
            <person name="Lucas S."/>
            <person name="Meincke L."/>
            <person name="Pitluck S."/>
            <person name="Tapia R."/>
            <person name="Teshima H."/>
            <person name="Woyke T."/>
            <person name="Fox B.G."/>
            <person name="Angert E.R."/>
            <person name="Currie C.R."/>
        </authorList>
    </citation>
    <scope>NUCLEOTIDE SEQUENCE [LARGE SCALE GENOMIC DNA]</scope>
    <source>
        <strain evidence="3">ATCC 49066 / DSM 5427 / NCIMB 11756 / RHM5</strain>
    </source>
</reference>
<evidence type="ECO:0000313" key="2">
    <source>
        <dbReference type="EMBL" id="ADZ85062.1"/>
    </source>
</evidence>
<keyword evidence="1" id="KW-0812">Transmembrane</keyword>
<keyword evidence="3" id="KW-1185">Reference proteome</keyword>
<feature type="transmembrane region" description="Helical" evidence="1">
    <location>
        <begin position="45"/>
        <end position="64"/>
    </location>
</feature>
<evidence type="ECO:0000313" key="3">
    <source>
        <dbReference type="Proteomes" id="UP000008467"/>
    </source>
</evidence>
<gene>
    <name evidence="2" type="ordered locus">Clole_3372</name>
</gene>
<feature type="transmembrane region" description="Helical" evidence="1">
    <location>
        <begin position="84"/>
        <end position="104"/>
    </location>
</feature>
<dbReference type="EMBL" id="CP002582">
    <property type="protein sequence ID" value="ADZ85062.1"/>
    <property type="molecule type" value="Genomic_DNA"/>
</dbReference>
<organism evidence="2 3">
    <name type="scientific">Cellulosilyticum lentocellum (strain ATCC 49066 / DSM 5427 / NCIMB 11756 / RHM5)</name>
    <name type="common">Clostridium lentocellum</name>
    <dbReference type="NCBI Taxonomy" id="642492"/>
    <lineage>
        <taxon>Bacteria</taxon>
        <taxon>Bacillati</taxon>
        <taxon>Bacillota</taxon>
        <taxon>Clostridia</taxon>
        <taxon>Lachnospirales</taxon>
        <taxon>Cellulosilyticaceae</taxon>
        <taxon>Cellulosilyticum</taxon>
    </lineage>
</organism>
<proteinExistence type="predicted"/>
<dbReference type="HOGENOM" id="CLU_127571_2_1_9"/>
<dbReference type="AlphaFoldDB" id="F2JR81"/>
<sequence>MTDQKKIILMTKLALYEKNHMKKDQARLNYFIEDYIYINNFKTRLGITIITLFFVGMGALNILNEGVIFPKSLWELIDVYFKPYFLPWITALIIYTSISTAIYGREYQAAKQRFKNYRKLLKQLDTYEQEQKSDEGEEHEI</sequence>
<evidence type="ECO:0000256" key="1">
    <source>
        <dbReference type="SAM" id="Phobius"/>
    </source>
</evidence>